<dbReference type="KEGG" id="agv:OJF2_70600"/>
<evidence type="ECO:0000256" key="2">
    <source>
        <dbReference type="ARBA" id="ARBA00023012"/>
    </source>
</evidence>
<evidence type="ECO:0000256" key="3">
    <source>
        <dbReference type="ARBA" id="ARBA00023015"/>
    </source>
</evidence>
<dbReference type="PROSITE" id="PS51755">
    <property type="entry name" value="OMPR_PHOB"/>
    <property type="match status" value="1"/>
</dbReference>
<sequence length="240" mass="25916">MGREPTSADERPHALLVDDDVELGELLQDALDEHGIRVELARDGRRGLARALSGEHDLLLLDVMLPGLDGFELLRLVRRKSRVPVIMLTARTAPADQIAGLDAGADDYLPKPFGADVLLARVRAVLRRSGRGMAGPNALEVGRFRLILGAREVLVGGSPVALTDLEYDIFEYLARAAGRVVPRNELSVALFQRPATPFDRALDTHICNLRKKLGEHGEAIATVRSVGYLLRAPDGPGGAG</sequence>
<dbReference type="Proteomes" id="UP000324233">
    <property type="component" value="Chromosome"/>
</dbReference>
<keyword evidence="5" id="KW-0804">Transcription</keyword>
<proteinExistence type="predicted"/>
<dbReference type="PANTHER" id="PTHR48111">
    <property type="entry name" value="REGULATOR OF RPOS"/>
    <property type="match status" value="1"/>
</dbReference>
<protein>
    <submittedName>
        <fullName evidence="10">Response regulator ArlR</fullName>
    </submittedName>
</protein>
<evidence type="ECO:0000256" key="4">
    <source>
        <dbReference type="ARBA" id="ARBA00023125"/>
    </source>
</evidence>
<dbReference type="Pfam" id="PF00072">
    <property type="entry name" value="Response_reg"/>
    <property type="match status" value="1"/>
</dbReference>
<accession>A0A5B9WD66</accession>
<dbReference type="GO" id="GO:0000976">
    <property type="term" value="F:transcription cis-regulatory region binding"/>
    <property type="evidence" value="ECO:0007669"/>
    <property type="project" value="TreeGrafter"/>
</dbReference>
<dbReference type="InterPro" id="IPR001867">
    <property type="entry name" value="OmpR/PhoB-type_DNA-bd"/>
</dbReference>
<dbReference type="InterPro" id="IPR016032">
    <property type="entry name" value="Sig_transdc_resp-reg_C-effctor"/>
</dbReference>
<dbReference type="GO" id="GO:0000156">
    <property type="term" value="F:phosphorelay response regulator activity"/>
    <property type="evidence" value="ECO:0007669"/>
    <property type="project" value="TreeGrafter"/>
</dbReference>
<evidence type="ECO:0000256" key="5">
    <source>
        <dbReference type="ARBA" id="ARBA00023163"/>
    </source>
</evidence>
<dbReference type="Gene3D" id="3.40.50.2300">
    <property type="match status" value="1"/>
</dbReference>
<keyword evidence="11" id="KW-1185">Reference proteome</keyword>
<dbReference type="InterPro" id="IPR036388">
    <property type="entry name" value="WH-like_DNA-bd_sf"/>
</dbReference>
<dbReference type="GO" id="GO:0006355">
    <property type="term" value="P:regulation of DNA-templated transcription"/>
    <property type="evidence" value="ECO:0007669"/>
    <property type="project" value="InterPro"/>
</dbReference>
<dbReference type="InterPro" id="IPR011006">
    <property type="entry name" value="CheY-like_superfamily"/>
</dbReference>
<evidence type="ECO:0000313" key="10">
    <source>
        <dbReference type="EMBL" id="QEH38457.1"/>
    </source>
</evidence>
<dbReference type="CDD" id="cd00383">
    <property type="entry name" value="trans_reg_C"/>
    <property type="match status" value="1"/>
</dbReference>
<evidence type="ECO:0000256" key="6">
    <source>
        <dbReference type="PROSITE-ProRule" id="PRU00169"/>
    </source>
</evidence>
<evidence type="ECO:0000259" key="8">
    <source>
        <dbReference type="PROSITE" id="PS50110"/>
    </source>
</evidence>
<dbReference type="PANTHER" id="PTHR48111:SF1">
    <property type="entry name" value="TWO-COMPONENT RESPONSE REGULATOR ORR33"/>
    <property type="match status" value="1"/>
</dbReference>
<name>A0A5B9WD66_9BACT</name>
<evidence type="ECO:0000256" key="1">
    <source>
        <dbReference type="ARBA" id="ARBA00022553"/>
    </source>
</evidence>
<keyword evidence="1 6" id="KW-0597">Phosphoprotein</keyword>
<keyword evidence="2" id="KW-0902">Two-component regulatory system</keyword>
<dbReference type="PROSITE" id="PS50110">
    <property type="entry name" value="RESPONSE_REGULATORY"/>
    <property type="match status" value="1"/>
</dbReference>
<dbReference type="GO" id="GO:0032993">
    <property type="term" value="C:protein-DNA complex"/>
    <property type="evidence" value="ECO:0007669"/>
    <property type="project" value="TreeGrafter"/>
</dbReference>
<dbReference type="AlphaFoldDB" id="A0A5B9WD66"/>
<dbReference type="Gene3D" id="1.10.10.10">
    <property type="entry name" value="Winged helix-like DNA-binding domain superfamily/Winged helix DNA-binding domain"/>
    <property type="match status" value="1"/>
</dbReference>
<keyword evidence="4 7" id="KW-0238">DNA-binding</keyword>
<feature type="DNA-binding region" description="OmpR/PhoB-type" evidence="7">
    <location>
        <begin position="136"/>
        <end position="232"/>
    </location>
</feature>
<gene>
    <name evidence="10" type="primary">arlR_2</name>
    <name evidence="10" type="ORF">OJF2_70600</name>
</gene>
<dbReference type="EMBL" id="CP042997">
    <property type="protein sequence ID" value="QEH38457.1"/>
    <property type="molecule type" value="Genomic_DNA"/>
</dbReference>
<keyword evidence="3" id="KW-0805">Transcription regulation</keyword>
<evidence type="ECO:0000313" key="11">
    <source>
        <dbReference type="Proteomes" id="UP000324233"/>
    </source>
</evidence>
<feature type="domain" description="OmpR/PhoB-type" evidence="9">
    <location>
        <begin position="136"/>
        <end position="232"/>
    </location>
</feature>
<dbReference type="RefSeq" id="WP_148597895.1">
    <property type="nucleotide sequence ID" value="NZ_CP042997.1"/>
</dbReference>
<feature type="domain" description="Response regulatory" evidence="8">
    <location>
        <begin position="13"/>
        <end position="126"/>
    </location>
</feature>
<dbReference type="InterPro" id="IPR001789">
    <property type="entry name" value="Sig_transdc_resp-reg_receiver"/>
</dbReference>
<evidence type="ECO:0000256" key="7">
    <source>
        <dbReference type="PROSITE-ProRule" id="PRU01091"/>
    </source>
</evidence>
<dbReference type="OrthoDB" id="272875at2"/>
<organism evidence="10 11">
    <name type="scientific">Aquisphaera giovannonii</name>
    <dbReference type="NCBI Taxonomy" id="406548"/>
    <lineage>
        <taxon>Bacteria</taxon>
        <taxon>Pseudomonadati</taxon>
        <taxon>Planctomycetota</taxon>
        <taxon>Planctomycetia</taxon>
        <taxon>Isosphaerales</taxon>
        <taxon>Isosphaeraceae</taxon>
        <taxon>Aquisphaera</taxon>
    </lineage>
</organism>
<dbReference type="SMART" id="SM00448">
    <property type="entry name" value="REC"/>
    <property type="match status" value="1"/>
</dbReference>
<reference evidence="10 11" key="1">
    <citation type="submission" date="2019-08" db="EMBL/GenBank/DDBJ databases">
        <title>Deep-cultivation of Planctomycetes and their phenomic and genomic characterization uncovers novel biology.</title>
        <authorList>
            <person name="Wiegand S."/>
            <person name="Jogler M."/>
            <person name="Boedeker C."/>
            <person name="Pinto D."/>
            <person name="Vollmers J."/>
            <person name="Rivas-Marin E."/>
            <person name="Kohn T."/>
            <person name="Peeters S.H."/>
            <person name="Heuer A."/>
            <person name="Rast P."/>
            <person name="Oberbeckmann S."/>
            <person name="Bunk B."/>
            <person name="Jeske O."/>
            <person name="Meyerdierks A."/>
            <person name="Storesund J.E."/>
            <person name="Kallscheuer N."/>
            <person name="Luecker S."/>
            <person name="Lage O.M."/>
            <person name="Pohl T."/>
            <person name="Merkel B.J."/>
            <person name="Hornburger P."/>
            <person name="Mueller R.-W."/>
            <person name="Bruemmer F."/>
            <person name="Labrenz M."/>
            <person name="Spormann A.M."/>
            <person name="Op den Camp H."/>
            <person name="Overmann J."/>
            <person name="Amann R."/>
            <person name="Jetten M.S.M."/>
            <person name="Mascher T."/>
            <person name="Medema M.H."/>
            <person name="Devos D.P."/>
            <person name="Kaster A.-K."/>
            <person name="Ovreas L."/>
            <person name="Rohde M."/>
            <person name="Galperin M.Y."/>
            <person name="Jogler C."/>
        </authorList>
    </citation>
    <scope>NUCLEOTIDE SEQUENCE [LARGE SCALE GENOMIC DNA]</scope>
    <source>
        <strain evidence="10 11">OJF2</strain>
    </source>
</reference>
<dbReference type="SUPFAM" id="SSF46894">
    <property type="entry name" value="C-terminal effector domain of the bipartite response regulators"/>
    <property type="match status" value="1"/>
</dbReference>
<dbReference type="FunFam" id="3.40.50.2300:FF:000001">
    <property type="entry name" value="DNA-binding response regulator PhoB"/>
    <property type="match status" value="1"/>
</dbReference>
<dbReference type="InterPro" id="IPR039420">
    <property type="entry name" value="WalR-like"/>
</dbReference>
<dbReference type="Pfam" id="PF00486">
    <property type="entry name" value="Trans_reg_C"/>
    <property type="match status" value="1"/>
</dbReference>
<dbReference type="SMART" id="SM00862">
    <property type="entry name" value="Trans_reg_C"/>
    <property type="match status" value="1"/>
</dbReference>
<dbReference type="GO" id="GO:0005829">
    <property type="term" value="C:cytosol"/>
    <property type="evidence" value="ECO:0007669"/>
    <property type="project" value="TreeGrafter"/>
</dbReference>
<dbReference type="CDD" id="cd17574">
    <property type="entry name" value="REC_OmpR"/>
    <property type="match status" value="1"/>
</dbReference>
<feature type="modified residue" description="4-aspartylphosphate" evidence="6">
    <location>
        <position position="62"/>
    </location>
</feature>
<dbReference type="SUPFAM" id="SSF52172">
    <property type="entry name" value="CheY-like"/>
    <property type="match status" value="1"/>
</dbReference>
<dbReference type="Gene3D" id="6.10.250.690">
    <property type="match status" value="1"/>
</dbReference>
<evidence type="ECO:0000259" key="9">
    <source>
        <dbReference type="PROSITE" id="PS51755"/>
    </source>
</evidence>